<evidence type="ECO:0000313" key="2">
    <source>
        <dbReference type="EMBL" id="OGM09317.1"/>
    </source>
</evidence>
<sequence>MKEIIQLSASELLHAVSLWLQRTRPELCNRYERISGNPPVNLTFELSDERRSVEETKPVETKPVETKPVETKPVEYVNKEYKRRISCYKEDLEHEV</sequence>
<comment type="caution">
    <text evidence="2">The sequence shown here is derived from an EMBL/GenBank/DDBJ whole genome shotgun (WGS) entry which is preliminary data.</text>
</comment>
<feature type="region of interest" description="Disordered" evidence="1">
    <location>
        <begin position="45"/>
        <end position="68"/>
    </location>
</feature>
<reference evidence="2 3" key="1">
    <citation type="journal article" date="2016" name="Nat. Commun.">
        <title>Thousands of microbial genomes shed light on interconnected biogeochemical processes in an aquifer system.</title>
        <authorList>
            <person name="Anantharaman K."/>
            <person name="Brown C.T."/>
            <person name="Hug L.A."/>
            <person name="Sharon I."/>
            <person name="Castelle C.J."/>
            <person name="Probst A.J."/>
            <person name="Thomas B.C."/>
            <person name="Singh A."/>
            <person name="Wilkins M.J."/>
            <person name="Karaoz U."/>
            <person name="Brodie E.L."/>
            <person name="Williams K.H."/>
            <person name="Hubbard S.S."/>
            <person name="Banfield J.F."/>
        </authorList>
    </citation>
    <scope>NUCLEOTIDE SEQUENCE [LARGE SCALE GENOMIC DNA]</scope>
</reference>
<dbReference type="AlphaFoldDB" id="A0A1F7X2V2"/>
<organism evidence="2 3">
    <name type="scientific">Candidatus Woesebacteria bacterium RBG_13_36_22</name>
    <dbReference type="NCBI Taxonomy" id="1802478"/>
    <lineage>
        <taxon>Bacteria</taxon>
        <taxon>Candidatus Woeseibacteriota</taxon>
    </lineage>
</organism>
<gene>
    <name evidence="2" type="ORF">A2Z67_05240</name>
</gene>
<proteinExistence type="predicted"/>
<dbReference type="EMBL" id="MGFQ01000024">
    <property type="protein sequence ID" value="OGM09317.1"/>
    <property type="molecule type" value="Genomic_DNA"/>
</dbReference>
<protein>
    <submittedName>
        <fullName evidence="2">Uncharacterized protein</fullName>
    </submittedName>
</protein>
<evidence type="ECO:0000313" key="3">
    <source>
        <dbReference type="Proteomes" id="UP000176939"/>
    </source>
</evidence>
<name>A0A1F7X2V2_9BACT</name>
<accession>A0A1F7X2V2</accession>
<evidence type="ECO:0000256" key="1">
    <source>
        <dbReference type="SAM" id="MobiDB-lite"/>
    </source>
</evidence>
<feature type="compositionally biased region" description="Basic and acidic residues" evidence="1">
    <location>
        <begin position="47"/>
        <end position="68"/>
    </location>
</feature>
<dbReference type="Proteomes" id="UP000176939">
    <property type="component" value="Unassembled WGS sequence"/>
</dbReference>